<organism evidence="2 3">
    <name type="scientific">Cochliobolus sativus</name>
    <name type="common">Common root rot and spot blotch fungus</name>
    <name type="synonym">Bipolaris sorokiniana</name>
    <dbReference type="NCBI Taxonomy" id="45130"/>
    <lineage>
        <taxon>Eukaryota</taxon>
        <taxon>Fungi</taxon>
        <taxon>Dikarya</taxon>
        <taxon>Ascomycota</taxon>
        <taxon>Pezizomycotina</taxon>
        <taxon>Dothideomycetes</taxon>
        <taxon>Pleosporomycetidae</taxon>
        <taxon>Pleosporales</taxon>
        <taxon>Pleosporineae</taxon>
        <taxon>Pleosporaceae</taxon>
        <taxon>Bipolaris</taxon>
    </lineage>
</organism>
<keyword evidence="1" id="KW-0812">Transmembrane</keyword>
<reference evidence="2" key="1">
    <citation type="submission" date="2019-11" db="EMBL/GenBank/DDBJ databases">
        <title>Bipolaris sorokiniana Genome sequencing.</title>
        <authorList>
            <person name="Wang H."/>
        </authorList>
    </citation>
    <scope>NUCLEOTIDE SEQUENCE</scope>
</reference>
<dbReference type="Proteomes" id="UP000624244">
    <property type="component" value="Unassembled WGS sequence"/>
</dbReference>
<name>A0A8H5ZMQ5_COCSA</name>
<dbReference type="EMBL" id="WNKQ01000002">
    <property type="protein sequence ID" value="KAF5853091.1"/>
    <property type="molecule type" value="Genomic_DNA"/>
</dbReference>
<comment type="caution">
    <text evidence="2">The sequence shown here is derived from an EMBL/GenBank/DDBJ whole genome shotgun (WGS) entry which is preliminary data.</text>
</comment>
<accession>A0A8H5ZMQ5</accession>
<keyword evidence="1" id="KW-0472">Membrane</keyword>
<feature type="transmembrane region" description="Helical" evidence="1">
    <location>
        <begin position="100"/>
        <end position="120"/>
    </location>
</feature>
<evidence type="ECO:0000313" key="3">
    <source>
        <dbReference type="Proteomes" id="UP000624244"/>
    </source>
</evidence>
<gene>
    <name evidence="2" type="ORF">GGP41_001621</name>
</gene>
<feature type="transmembrane region" description="Helical" evidence="1">
    <location>
        <begin position="132"/>
        <end position="158"/>
    </location>
</feature>
<evidence type="ECO:0000256" key="1">
    <source>
        <dbReference type="SAM" id="Phobius"/>
    </source>
</evidence>
<feature type="transmembrane region" description="Helical" evidence="1">
    <location>
        <begin position="228"/>
        <end position="253"/>
    </location>
</feature>
<dbReference type="AlphaFoldDB" id="A0A8H5ZMQ5"/>
<evidence type="ECO:0000313" key="2">
    <source>
        <dbReference type="EMBL" id="KAF5853091.1"/>
    </source>
</evidence>
<feature type="transmembrane region" description="Helical" evidence="1">
    <location>
        <begin position="298"/>
        <end position="323"/>
    </location>
</feature>
<protein>
    <submittedName>
        <fullName evidence="2">Uncharacterized protein</fullName>
    </submittedName>
</protein>
<proteinExistence type="predicted"/>
<sequence>MAGKLPLPSTQETGSRMSPALNFATLAKAIGRVTQVLQHLWTAIETLIIRIATLPYYRLYHFNTINPLCNLASLTSSPTPDTKKLFSTLSSWRTRKLSELQFTTISCTVLAAAVIGAFSWPTVSTAHWLTPGFWHTSLILSILGILLSASEITVLNLLGPVRYAASSSSSLLPPTSQCPPSSTPSNGGGVYDAAIQRYMPLLLSPVTVKEDAGSGGAKQRYVPRRKMVFIWQAPLMFMSYSVCAFLAGLTVLVGLPVLRGEKKGAWGDEGWNLLVELRRGRRKMEGSTLILICEGQIAVMYLTTFGAGLVAFVYCSFWVYHYVHVEHDGVEREEHRAMGPWGAFPAGYD</sequence>
<keyword evidence="1" id="KW-1133">Transmembrane helix</keyword>